<dbReference type="eggNOG" id="ENOG5032ZHZ">
    <property type="taxonomic scope" value="Bacteria"/>
</dbReference>
<dbReference type="EMBL" id="CP001739">
    <property type="protein sequence ID" value="ACZ07576.1"/>
    <property type="molecule type" value="Genomic_DNA"/>
</dbReference>
<dbReference type="Proteomes" id="UP000000845">
    <property type="component" value="Chromosome"/>
</dbReference>
<dbReference type="KEGG" id="str:Sterm_0704"/>
<gene>
    <name evidence="1" type="ordered locus">Sterm_0704</name>
</gene>
<organism evidence="1 2">
    <name type="scientific">Sebaldella termitidis (strain ATCC 33386 / NCTC 11300)</name>
    <dbReference type="NCBI Taxonomy" id="526218"/>
    <lineage>
        <taxon>Bacteria</taxon>
        <taxon>Fusobacteriati</taxon>
        <taxon>Fusobacteriota</taxon>
        <taxon>Fusobacteriia</taxon>
        <taxon>Fusobacteriales</taxon>
        <taxon>Leptotrichiaceae</taxon>
        <taxon>Sebaldella</taxon>
    </lineage>
</organism>
<dbReference type="AlphaFoldDB" id="D1APZ8"/>
<dbReference type="STRING" id="526218.Sterm_0704"/>
<dbReference type="HOGENOM" id="CLU_167606_0_0_0"/>
<reference evidence="1 2" key="2">
    <citation type="journal article" date="2010" name="Stand. Genomic Sci.">
        <title>Complete genome sequence of Sebaldella termitidis type strain (NCTC 11300).</title>
        <authorList>
            <person name="Harmon-Smith M."/>
            <person name="Celia L."/>
            <person name="Chertkov O."/>
            <person name="Lapidus A."/>
            <person name="Copeland A."/>
            <person name="Glavina Del Rio T."/>
            <person name="Nolan M."/>
            <person name="Lucas S."/>
            <person name="Tice H."/>
            <person name="Cheng J.F."/>
            <person name="Han C."/>
            <person name="Detter J.C."/>
            <person name="Bruce D."/>
            <person name="Goodwin L."/>
            <person name="Pitluck S."/>
            <person name="Pati A."/>
            <person name="Liolios K."/>
            <person name="Ivanova N."/>
            <person name="Mavromatis K."/>
            <person name="Mikhailova N."/>
            <person name="Chen A."/>
            <person name="Palaniappan K."/>
            <person name="Land M."/>
            <person name="Hauser L."/>
            <person name="Chang Y.J."/>
            <person name="Jeffries C.D."/>
            <person name="Brettin T."/>
            <person name="Goker M."/>
            <person name="Beck B."/>
            <person name="Bristow J."/>
            <person name="Eisen J.A."/>
            <person name="Markowitz V."/>
            <person name="Hugenholtz P."/>
            <person name="Kyrpides N.C."/>
            <person name="Klenk H.P."/>
            <person name="Chen F."/>
        </authorList>
    </citation>
    <scope>NUCLEOTIDE SEQUENCE [LARGE SCALE GENOMIC DNA]</scope>
    <source>
        <strain evidence="2">ATCC 33386 / NCTC 11300</strain>
    </source>
</reference>
<accession>D1APZ8</accession>
<reference evidence="2" key="1">
    <citation type="submission" date="2009-09" db="EMBL/GenBank/DDBJ databases">
        <title>The complete chromosome of Sebaldella termitidis ATCC 33386.</title>
        <authorList>
            <consortium name="US DOE Joint Genome Institute (JGI-PGF)"/>
            <person name="Lucas S."/>
            <person name="Copeland A."/>
            <person name="Lapidus A."/>
            <person name="Glavina del Rio T."/>
            <person name="Dalin E."/>
            <person name="Tice H."/>
            <person name="Bruce D."/>
            <person name="Goodwin L."/>
            <person name="Pitluck S."/>
            <person name="Kyrpides N."/>
            <person name="Mavromatis K."/>
            <person name="Ivanova N."/>
            <person name="Mikhailova N."/>
            <person name="Sims D."/>
            <person name="Meincke L."/>
            <person name="Brettin T."/>
            <person name="Detter J.C."/>
            <person name="Han C."/>
            <person name="Larimer F."/>
            <person name="Land M."/>
            <person name="Hauser L."/>
            <person name="Markowitz V."/>
            <person name="Cheng J.F."/>
            <person name="Hugenholtz P."/>
            <person name="Woyke T."/>
            <person name="Wu D."/>
            <person name="Eisen J.A."/>
        </authorList>
    </citation>
    <scope>NUCLEOTIDE SEQUENCE [LARGE SCALE GENOMIC DNA]</scope>
    <source>
        <strain evidence="2">ATCC 33386 / NCTC 11300</strain>
    </source>
</reference>
<keyword evidence="2" id="KW-1185">Reference proteome</keyword>
<evidence type="ECO:0000313" key="1">
    <source>
        <dbReference type="EMBL" id="ACZ07576.1"/>
    </source>
</evidence>
<proteinExistence type="predicted"/>
<dbReference type="RefSeq" id="WP_012860172.1">
    <property type="nucleotide sequence ID" value="NC_013517.1"/>
</dbReference>
<sequence>MQWIILIGDENFDISSIKAIEHYESINCYDVDEGRYCVDYGKDHIFYDLDNLTDDYEEDELLKIPFKNPRFIVMVYTSKELMKKILQQDNYLRNIYVDNDHECILPIEKFIEIGMPVDWGKC</sequence>
<name>D1APZ8_SEBTE</name>
<evidence type="ECO:0000313" key="2">
    <source>
        <dbReference type="Proteomes" id="UP000000845"/>
    </source>
</evidence>
<protein>
    <submittedName>
        <fullName evidence="1">Uncharacterized protein</fullName>
    </submittedName>
</protein>